<dbReference type="CDD" id="cd10035">
    <property type="entry name" value="UDG_like"/>
    <property type="match status" value="1"/>
</dbReference>
<evidence type="ECO:0000313" key="2">
    <source>
        <dbReference type="Proteomes" id="UP001501407"/>
    </source>
</evidence>
<comment type="caution">
    <text evidence="1">The sequence shown here is derived from an EMBL/GenBank/DDBJ whole genome shotgun (WGS) entry which is preliminary data.</text>
</comment>
<reference evidence="2" key="1">
    <citation type="journal article" date="2019" name="Int. J. Syst. Evol. Microbiol.">
        <title>The Global Catalogue of Microorganisms (GCM) 10K type strain sequencing project: providing services to taxonomists for standard genome sequencing and annotation.</title>
        <authorList>
            <consortium name="The Broad Institute Genomics Platform"/>
            <consortium name="The Broad Institute Genome Sequencing Center for Infectious Disease"/>
            <person name="Wu L."/>
            <person name="Ma J."/>
        </authorList>
    </citation>
    <scope>NUCLEOTIDE SEQUENCE [LARGE SCALE GENOMIC DNA]</scope>
    <source>
        <strain evidence="2">JCM 18959</strain>
    </source>
</reference>
<organism evidence="1 2">
    <name type="scientific">Microbacterium yannicii</name>
    <dbReference type="NCBI Taxonomy" id="671622"/>
    <lineage>
        <taxon>Bacteria</taxon>
        <taxon>Bacillati</taxon>
        <taxon>Actinomycetota</taxon>
        <taxon>Actinomycetes</taxon>
        <taxon>Micrococcales</taxon>
        <taxon>Microbacteriaceae</taxon>
        <taxon>Microbacterium</taxon>
    </lineage>
</organism>
<gene>
    <name evidence="1" type="ORF">GCM10025760_16790</name>
</gene>
<dbReference type="Proteomes" id="UP001501407">
    <property type="component" value="Unassembled WGS sequence"/>
</dbReference>
<sequence>MNITGPRALRDPAEISRRQLLLKSVPTASPLTAWVDDLVEARLAQGLSAEMPYVDPLDAGTEARVLIVLEAPGPMTNASNTVPGSGFISSDNDDATAENLWLARQEAGLVEGAVIWNAVPWYLGPTQHKPRVAEKAVGGRILRELVQMLPELHTVVPLGDHAKDTWRRFARPRLGTGMRTIESYHSGNQAMNQPGLRAHLHASLARAAKDWRPRATAAGATIHVDRDSTGATTNHWYFDVQSDRIDIHPRWW</sequence>
<dbReference type="InterPro" id="IPR036895">
    <property type="entry name" value="Uracil-DNA_glycosylase-like_sf"/>
</dbReference>
<protein>
    <recommendedName>
        <fullName evidence="3">Uracil-DNA glycosylase</fullName>
    </recommendedName>
</protein>
<evidence type="ECO:0000313" key="1">
    <source>
        <dbReference type="EMBL" id="GAA5090736.1"/>
    </source>
</evidence>
<evidence type="ECO:0008006" key="3">
    <source>
        <dbReference type="Google" id="ProtNLM"/>
    </source>
</evidence>
<name>A0ABP9M6Y9_9MICO</name>
<keyword evidence="2" id="KW-1185">Reference proteome</keyword>
<dbReference type="EMBL" id="BAABKZ010000001">
    <property type="protein sequence ID" value="GAA5090736.1"/>
    <property type="molecule type" value="Genomic_DNA"/>
</dbReference>
<dbReference type="Gene3D" id="3.40.470.10">
    <property type="entry name" value="Uracil-DNA glycosylase-like domain"/>
    <property type="match status" value="1"/>
</dbReference>
<dbReference type="SUPFAM" id="SSF52141">
    <property type="entry name" value="Uracil-DNA glycosylase-like"/>
    <property type="match status" value="1"/>
</dbReference>
<dbReference type="RefSeq" id="WP_194413432.1">
    <property type="nucleotide sequence ID" value="NZ_BAABKZ010000001.1"/>
</dbReference>
<proteinExistence type="predicted"/>
<accession>A0ABP9M6Y9</accession>